<evidence type="ECO:0000313" key="2">
    <source>
        <dbReference type="Proteomes" id="UP001230649"/>
    </source>
</evidence>
<evidence type="ECO:0000313" key="1">
    <source>
        <dbReference type="EMBL" id="KAJ9114923.1"/>
    </source>
</evidence>
<dbReference type="EMBL" id="JASBWS010000007">
    <property type="protein sequence ID" value="KAJ9114923.1"/>
    <property type="molecule type" value="Genomic_DNA"/>
</dbReference>
<proteinExistence type="predicted"/>
<reference evidence="1" key="1">
    <citation type="submission" date="2023-04" db="EMBL/GenBank/DDBJ databases">
        <title>Draft Genome sequencing of Naganishia species isolated from polar environments using Oxford Nanopore Technology.</title>
        <authorList>
            <person name="Leo P."/>
            <person name="Venkateswaran K."/>
        </authorList>
    </citation>
    <scope>NUCLEOTIDE SEQUENCE</scope>
    <source>
        <strain evidence="1">MNA-CCFEE 5262</strain>
    </source>
</reference>
<comment type="caution">
    <text evidence="1">The sequence shown here is derived from an EMBL/GenBank/DDBJ whole genome shotgun (WGS) entry which is preliminary data.</text>
</comment>
<sequence length="563" mass="60977">MLNPEEVIRTAIREHPSATDEKLVLETALDALTRGAAEDTGYPLEVYLPPGDNENESEDGATDWTRLKERWVGWGVEVPGEQPWIKETLDGSADVTERMESLHIVNGSTPSESQLSGIVKGKWPLPGGNFHGALIKIYDPNVSYRPATTYEFTGILSQSHLPASSDDFLSPVPDDTPAVLVPCIHVLTEPTEVYPLDPNLLGAYTTATQAVTRGAVIEYLAELLPRHPETKAVDRIAAELLLLALIARVTSKAPGSVPLGTLSLNLLLPRATPAVALPAQNGAVNGIPNCTVNGTHDIPTNGVQNGALNGAEKRYPAFERVVKGIGRVIPLLVDVPLSMSLLSEHPFYPRSSHVVASSTTPGAHAGESLQSGLLQRGPSTMVLINEDTLEGGSLQDRGVKNLQALAETVKTQKLRYEFPYVSEDFGMETDLGFVVVGQGKTLLPVDLHMPLMGLEPASAPSSAEHDTTDIASYLAQARAASRELVIPADVAEFIQTEFIRLRREGLGTAPNGEKIAVGEADLRNWMRIGRLLALSYPGATFDREVWKRVLEIDLERKIRMSMR</sequence>
<protein>
    <submittedName>
        <fullName evidence="1">Uncharacterized protein</fullName>
    </submittedName>
</protein>
<accession>A0ACC2WT34</accession>
<gene>
    <name evidence="1" type="ORF">QFC20_001296</name>
</gene>
<name>A0ACC2WT34_9TREE</name>
<dbReference type="Proteomes" id="UP001230649">
    <property type="component" value="Unassembled WGS sequence"/>
</dbReference>
<organism evidence="1 2">
    <name type="scientific">Naganishia adeliensis</name>
    <dbReference type="NCBI Taxonomy" id="92952"/>
    <lineage>
        <taxon>Eukaryota</taxon>
        <taxon>Fungi</taxon>
        <taxon>Dikarya</taxon>
        <taxon>Basidiomycota</taxon>
        <taxon>Agaricomycotina</taxon>
        <taxon>Tremellomycetes</taxon>
        <taxon>Filobasidiales</taxon>
        <taxon>Filobasidiaceae</taxon>
        <taxon>Naganishia</taxon>
    </lineage>
</organism>
<keyword evidence="2" id="KW-1185">Reference proteome</keyword>